<evidence type="ECO:0000313" key="2">
    <source>
        <dbReference type="EMBL" id="EJF57826.1"/>
    </source>
</evidence>
<gene>
    <name evidence="2" type="ORF">DICSQDRAFT_12682</name>
</gene>
<dbReference type="RefSeq" id="XP_007369454.1">
    <property type="nucleotide sequence ID" value="XM_007369392.1"/>
</dbReference>
<feature type="domain" description="GAG-pre-integrase" evidence="1">
    <location>
        <begin position="25"/>
        <end position="90"/>
    </location>
</feature>
<accession>R7SP08</accession>
<dbReference type="Proteomes" id="UP000053319">
    <property type="component" value="Unassembled WGS sequence"/>
</dbReference>
<dbReference type="EMBL" id="JH719444">
    <property type="protein sequence ID" value="EJF57826.1"/>
    <property type="molecule type" value="Genomic_DNA"/>
</dbReference>
<dbReference type="OMA" id="CEPCMIG"/>
<sequence>FYHQGELRFEAKVDEHNRGYLLGHTIAQPKNVLSASTACEEDLDLWHRRCSHVNLDDLRSIIRKDLVQGLTIRSKRPPSPICEPPCLAGKLNRHPIPRFASRRFVRVALVHTDLKGKLPVPSPEGY</sequence>
<feature type="non-terminal residue" evidence="2">
    <location>
        <position position="1"/>
    </location>
</feature>
<dbReference type="KEGG" id="dsq:DICSQDRAFT_12682"/>
<dbReference type="InterPro" id="IPR025724">
    <property type="entry name" value="GAG-pre-integrase_dom"/>
</dbReference>
<proteinExistence type="predicted"/>
<evidence type="ECO:0000259" key="1">
    <source>
        <dbReference type="Pfam" id="PF13976"/>
    </source>
</evidence>
<dbReference type="GeneID" id="18834353"/>
<dbReference type="AlphaFoldDB" id="R7SP08"/>
<dbReference type="HOGENOM" id="CLU_102301_4_0_1"/>
<feature type="non-terminal residue" evidence="2">
    <location>
        <position position="126"/>
    </location>
</feature>
<name>R7SP08_DICSQ</name>
<evidence type="ECO:0000313" key="3">
    <source>
        <dbReference type="Proteomes" id="UP000053319"/>
    </source>
</evidence>
<reference evidence="2 3" key="1">
    <citation type="journal article" date="2012" name="Science">
        <title>The Paleozoic origin of enzymatic lignin decomposition reconstructed from 31 fungal genomes.</title>
        <authorList>
            <person name="Floudas D."/>
            <person name="Binder M."/>
            <person name="Riley R."/>
            <person name="Barry K."/>
            <person name="Blanchette R.A."/>
            <person name="Henrissat B."/>
            <person name="Martinez A.T."/>
            <person name="Otillar R."/>
            <person name="Spatafora J.W."/>
            <person name="Yadav J.S."/>
            <person name="Aerts A."/>
            <person name="Benoit I."/>
            <person name="Boyd A."/>
            <person name="Carlson A."/>
            <person name="Copeland A."/>
            <person name="Coutinho P.M."/>
            <person name="de Vries R.P."/>
            <person name="Ferreira P."/>
            <person name="Findley K."/>
            <person name="Foster B."/>
            <person name="Gaskell J."/>
            <person name="Glotzer D."/>
            <person name="Gorecki P."/>
            <person name="Heitman J."/>
            <person name="Hesse C."/>
            <person name="Hori C."/>
            <person name="Igarashi K."/>
            <person name="Jurgens J.A."/>
            <person name="Kallen N."/>
            <person name="Kersten P."/>
            <person name="Kohler A."/>
            <person name="Kuees U."/>
            <person name="Kumar T.K.A."/>
            <person name="Kuo A."/>
            <person name="LaButti K."/>
            <person name="Larrondo L.F."/>
            <person name="Lindquist E."/>
            <person name="Ling A."/>
            <person name="Lombard V."/>
            <person name="Lucas S."/>
            <person name="Lundell T."/>
            <person name="Martin R."/>
            <person name="McLaughlin D.J."/>
            <person name="Morgenstern I."/>
            <person name="Morin E."/>
            <person name="Murat C."/>
            <person name="Nagy L.G."/>
            <person name="Nolan M."/>
            <person name="Ohm R.A."/>
            <person name="Patyshakuliyeva A."/>
            <person name="Rokas A."/>
            <person name="Ruiz-Duenas F.J."/>
            <person name="Sabat G."/>
            <person name="Salamov A."/>
            <person name="Samejima M."/>
            <person name="Schmutz J."/>
            <person name="Slot J.C."/>
            <person name="St John F."/>
            <person name="Stenlid J."/>
            <person name="Sun H."/>
            <person name="Sun S."/>
            <person name="Syed K."/>
            <person name="Tsang A."/>
            <person name="Wiebenga A."/>
            <person name="Young D."/>
            <person name="Pisabarro A."/>
            <person name="Eastwood D.C."/>
            <person name="Martin F."/>
            <person name="Cullen D."/>
            <person name="Grigoriev I.V."/>
            <person name="Hibbett D.S."/>
        </authorList>
    </citation>
    <scope>NUCLEOTIDE SEQUENCE [LARGE SCALE GENOMIC DNA]</scope>
    <source>
        <strain evidence="2 3">LYAD-421 SS1</strain>
    </source>
</reference>
<organism evidence="2 3">
    <name type="scientific">Dichomitus squalens (strain LYAD-421)</name>
    <name type="common">Western red white-rot fungus</name>
    <dbReference type="NCBI Taxonomy" id="732165"/>
    <lineage>
        <taxon>Eukaryota</taxon>
        <taxon>Fungi</taxon>
        <taxon>Dikarya</taxon>
        <taxon>Basidiomycota</taxon>
        <taxon>Agaricomycotina</taxon>
        <taxon>Agaricomycetes</taxon>
        <taxon>Polyporales</taxon>
        <taxon>Polyporaceae</taxon>
        <taxon>Dichomitus</taxon>
    </lineage>
</organism>
<protein>
    <recommendedName>
        <fullName evidence="1">GAG-pre-integrase domain-containing protein</fullName>
    </recommendedName>
</protein>
<dbReference type="OrthoDB" id="2731005at2759"/>
<dbReference type="Pfam" id="PF13976">
    <property type="entry name" value="gag_pre-integrs"/>
    <property type="match status" value="1"/>
</dbReference>